<dbReference type="EMBL" id="CAJOBB010025399">
    <property type="protein sequence ID" value="CAF4408263.1"/>
    <property type="molecule type" value="Genomic_DNA"/>
</dbReference>
<dbReference type="AlphaFoldDB" id="A0A820PQY7"/>
<accession>A0A820PQY7</accession>
<sequence>MPKRVHSASDRDDINESTNASKRTRKAAELTNLCQEFYDGIRACKTEDGRILCENFIRLPNKRLFLLKTLFFV</sequence>
<evidence type="ECO:0000313" key="2">
    <source>
        <dbReference type="EMBL" id="CAF4408263.1"/>
    </source>
</evidence>
<comment type="caution">
    <text evidence="2">The sequence shown here is derived from an EMBL/GenBank/DDBJ whole genome shotgun (WGS) entry which is preliminary data.</text>
</comment>
<name>A0A820PQY7_9BILA</name>
<evidence type="ECO:0000256" key="1">
    <source>
        <dbReference type="SAM" id="MobiDB-lite"/>
    </source>
</evidence>
<organism evidence="2 3">
    <name type="scientific">Adineta steineri</name>
    <dbReference type="NCBI Taxonomy" id="433720"/>
    <lineage>
        <taxon>Eukaryota</taxon>
        <taxon>Metazoa</taxon>
        <taxon>Spiralia</taxon>
        <taxon>Gnathifera</taxon>
        <taxon>Rotifera</taxon>
        <taxon>Eurotatoria</taxon>
        <taxon>Bdelloidea</taxon>
        <taxon>Adinetida</taxon>
        <taxon>Adinetidae</taxon>
        <taxon>Adineta</taxon>
    </lineage>
</organism>
<proteinExistence type="predicted"/>
<feature type="region of interest" description="Disordered" evidence="1">
    <location>
        <begin position="1"/>
        <end position="25"/>
    </location>
</feature>
<protein>
    <submittedName>
        <fullName evidence="2">Uncharacterized protein</fullName>
    </submittedName>
</protein>
<reference evidence="2" key="1">
    <citation type="submission" date="2021-02" db="EMBL/GenBank/DDBJ databases">
        <authorList>
            <person name="Nowell W R."/>
        </authorList>
    </citation>
    <scope>NUCLEOTIDE SEQUENCE</scope>
</reference>
<evidence type="ECO:0000313" key="3">
    <source>
        <dbReference type="Proteomes" id="UP000663868"/>
    </source>
</evidence>
<dbReference type="Proteomes" id="UP000663868">
    <property type="component" value="Unassembled WGS sequence"/>
</dbReference>
<gene>
    <name evidence="2" type="ORF">KXQ929_LOCUS51431</name>
</gene>